<protein>
    <recommendedName>
        <fullName evidence="5">DUF2007 domain-containing protein</fullName>
    </recommendedName>
</protein>
<evidence type="ECO:0000313" key="3">
    <source>
        <dbReference type="Proteomes" id="UP000028980"/>
    </source>
</evidence>
<dbReference type="Proteomes" id="UP000029226">
    <property type="component" value="Unassembled WGS sequence"/>
</dbReference>
<accession>A0A081D6P6</accession>
<name>A0A081D6P6_NONUL</name>
<evidence type="ECO:0000313" key="2">
    <source>
        <dbReference type="EMBL" id="GAK98459.1"/>
    </source>
</evidence>
<dbReference type="AlphaFoldDB" id="A0A081D6P6"/>
<reference evidence="3 4" key="1">
    <citation type="journal article" date="2014" name="Genome Announc.">
        <title>Draft Genome Sequences of Marine Flavobacterium Nonlabens Strains NR17, NR24, NR27, NR32, NR33, and Ara13.</title>
        <authorList>
            <person name="Nakanishi M."/>
            <person name="Meirelles P."/>
            <person name="Suzuki R."/>
            <person name="Takatani N."/>
            <person name="Mino S."/>
            <person name="Suda W."/>
            <person name="Oshima K."/>
            <person name="Hattori M."/>
            <person name="Ohkuma M."/>
            <person name="Hosokawa M."/>
            <person name="Miyashita K."/>
            <person name="Thompson F.L."/>
            <person name="Niwa A."/>
            <person name="Sawabe T."/>
            <person name="Sawabe T."/>
        </authorList>
    </citation>
    <scope>NUCLEOTIDE SEQUENCE [LARGE SCALE GENOMIC DNA]</scope>
    <source>
        <strain evidence="1">JCM 19296</strain>
        <strain evidence="2">JCM 19314</strain>
        <strain evidence="3">JCM19296</strain>
        <strain evidence="4">JCM19314</strain>
    </source>
</reference>
<evidence type="ECO:0008006" key="5">
    <source>
        <dbReference type="Google" id="ProtNLM"/>
    </source>
</evidence>
<dbReference type="EMBL" id="BBMM01000001">
    <property type="protein sequence ID" value="GAK98459.1"/>
    <property type="molecule type" value="Genomic_DNA"/>
</dbReference>
<dbReference type="Proteomes" id="UP000028980">
    <property type="component" value="Unassembled WGS sequence"/>
</dbReference>
<evidence type="ECO:0000313" key="4">
    <source>
        <dbReference type="Proteomes" id="UP000029226"/>
    </source>
</evidence>
<sequence length="137" mass="15516">MSKFRTIAVFAYPAEAAVIKSKLESENISVFLRDEFTIATDPFATNAIGGVKMDVYKEDYIKAIGLIEKSNPEITQRITHLVICPKCKKRAVREQGDVMTATTFTERLKAVLLSIFPFSSDKHYKCMNCSHKFDLNE</sequence>
<organism evidence="1 3">
    <name type="scientific">Nonlabens ulvanivorans</name>
    <name type="common">Persicivirga ulvanivorans</name>
    <dbReference type="NCBI Taxonomy" id="906888"/>
    <lineage>
        <taxon>Bacteria</taxon>
        <taxon>Pseudomonadati</taxon>
        <taxon>Bacteroidota</taxon>
        <taxon>Flavobacteriia</taxon>
        <taxon>Flavobacteriales</taxon>
        <taxon>Flavobacteriaceae</taxon>
        <taxon>Nonlabens</taxon>
    </lineage>
</organism>
<evidence type="ECO:0000313" key="1">
    <source>
        <dbReference type="EMBL" id="GAK74592.1"/>
    </source>
</evidence>
<gene>
    <name evidence="1" type="ORF">JCM19296_170</name>
    <name evidence="2" type="ORF">JCM19314_2490</name>
</gene>
<comment type="caution">
    <text evidence="1">The sequence shown here is derived from an EMBL/GenBank/DDBJ whole genome shotgun (WGS) entry which is preliminary data.</text>
</comment>
<dbReference type="EMBL" id="BBLG01000001">
    <property type="protein sequence ID" value="GAK74592.1"/>
    <property type="molecule type" value="Genomic_DNA"/>
</dbReference>
<proteinExistence type="predicted"/>